<feature type="compositionally biased region" description="Basic and acidic residues" evidence="2">
    <location>
        <begin position="878"/>
        <end position="893"/>
    </location>
</feature>
<name>A0A8J4C943_9CHLO</name>
<dbReference type="PANTHER" id="PTHR13037">
    <property type="entry name" value="FORMIN"/>
    <property type="match status" value="1"/>
</dbReference>
<evidence type="ECO:0000313" key="4">
    <source>
        <dbReference type="Proteomes" id="UP000747110"/>
    </source>
</evidence>
<feature type="region of interest" description="Disordered" evidence="2">
    <location>
        <begin position="1262"/>
        <end position="1283"/>
    </location>
</feature>
<feature type="region of interest" description="Disordered" evidence="2">
    <location>
        <begin position="453"/>
        <end position="594"/>
    </location>
</feature>
<feature type="region of interest" description="Disordered" evidence="2">
    <location>
        <begin position="1077"/>
        <end position="1101"/>
    </location>
</feature>
<comment type="caution">
    <text evidence="3">The sequence shown here is derived from an EMBL/GenBank/DDBJ whole genome shotgun (WGS) entry which is preliminary data.</text>
</comment>
<gene>
    <name evidence="3" type="ORF">Vretifemale_5997</name>
</gene>
<dbReference type="PANTHER" id="PTHR13037:SF24">
    <property type="entry name" value="POLYCOMB PROTEIN PCL-RELATED"/>
    <property type="match status" value="1"/>
</dbReference>
<feature type="region of interest" description="Disordered" evidence="2">
    <location>
        <begin position="865"/>
        <end position="902"/>
    </location>
</feature>
<evidence type="ECO:0000256" key="2">
    <source>
        <dbReference type="SAM" id="MobiDB-lite"/>
    </source>
</evidence>
<proteinExistence type="predicted"/>
<feature type="region of interest" description="Disordered" evidence="2">
    <location>
        <begin position="780"/>
        <end position="829"/>
    </location>
</feature>
<dbReference type="OrthoDB" id="10675641at2759"/>
<feature type="region of interest" description="Disordered" evidence="2">
    <location>
        <begin position="309"/>
        <end position="329"/>
    </location>
</feature>
<keyword evidence="1" id="KW-0945">Host-virus interaction</keyword>
<evidence type="ECO:0000256" key="1">
    <source>
        <dbReference type="ARBA" id="ARBA00022581"/>
    </source>
</evidence>
<feature type="region of interest" description="Disordered" evidence="2">
    <location>
        <begin position="663"/>
        <end position="719"/>
    </location>
</feature>
<feature type="compositionally biased region" description="Acidic residues" evidence="2">
    <location>
        <begin position="455"/>
        <end position="468"/>
    </location>
</feature>
<dbReference type="Gene3D" id="2.60.200.20">
    <property type="match status" value="1"/>
</dbReference>
<keyword evidence="4" id="KW-1185">Reference proteome</keyword>
<evidence type="ECO:0000313" key="3">
    <source>
        <dbReference type="EMBL" id="GIL76401.1"/>
    </source>
</evidence>
<feature type="compositionally biased region" description="Low complexity" evidence="2">
    <location>
        <begin position="231"/>
        <end position="241"/>
    </location>
</feature>
<organism evidence="3 4">
    <name type="scientific">Volvox reticuliferus</name>
    <dbReference type="NCBI Taxonomy" id="1737510"/>
    <lineage>
        <taxon>Eukaryota</taxon>
        <taxon>Viridiplantae</taxon>
        <taxon>Chlorophyta</taxon>
        <taxon>core chlorophytes</taxon>
        <taxon>Chlorophyceae</taxon>
        <taxon>CS clade</taxon>
        <taxon>Chlamydomonadales</taxon>
        <taxon>Volvocaceae</taxon>
        <taxon>Volvox</taxon>
    </lineage>
</organism>
<protein>
    <recommendedName>
        <fullName evidence="5">FHA domain-containing protein</fullName>
    </recommendedName>
</protein>
<dbReference type="SUPFAM" id="SSF49879">
    <property type="entry name" value="SMAD/FHA domain"/>
    <property type="match status" value="1"/>
</dbReference>
<accession>A0A8J4C943</accession>
<feature type="compositionally biased region" description="Low complexity" evidence="2">
    <location>
        <begin position="865"/>
        <end position="877"/>
    </location>
</feature>
<feature type="region of interest" description="Disordered" evidence="2">
    <location>
        <begin position="227"/>
        <end position="273"/>
    </location>
</feature>
<sequence>MAFLAATQLTDDFVLATQPDLAVETDSDPEENVILPPQQVGVLVVDTEQRIGVEEYPLFLGCNIIGRDITDIPGADEVRQERLRQWRNENLEVHVEAIFVSEPSLSKTHAHIYLEDGGLNCFVTALRTTNPSFIVPAGAASRAHTLSPGVRYNVRPDDVLRFGRLYCRVLCGPDWLAREQQQRQVRLQPWHGNGEAEYLRQGLDGRLAAEHRRGGSPQHLQYRLNQDDPWQQQQQQEQQQQGFRSAWSLSPGAVQRPSGAAISHNAAGSTEGLQAGREEECIGGLVSGGAAAGPVAGSPVTAAGADAVEGHTSHGSAGAPGQPRQQRIVPPTQDVSVGPLLQLPDGRHHEAWMPAPGLQQHRHGPLPVPVMKVIALVPPQGAGAAGALSGPDTLIAAAGAVGSGPPQTYGAGQPPGAVLVQLHGGATALLPGDASAAMLPLQVQMPFPLLQAVSETEEEEENEEEKELEEEKRKDVSTGRNAGPDGVVPRAGTITPADPPAPWWEVADSLDDTHDGAWGASQSTDKPGEADAYPRSPGPGGGAEALHPGVGEEAGDRSLQHPSRPLRVKLEPTEDLGGPQSANGAHASSAENLDEHRHPHYVEGDDRSICDGDAIMCDLTQPPDEEVLGVPGDGFAIADDAEAHAHIRKHQENQQQLVYNRTDLGPSLPILGPSPPQEPHSDDETAPPSPSPPSLSDAPNRVGASADGENLGKTGPDGCRIMASGGGDVRSHFLERIDSTGRALAERVPQVAVPAGAIVPPTQLVDGTSLVLPSTHAVMPPPPQQHPACPSHSLQKDSHQSRFGQVVQPQCPQQQRRRSHPEGGEEADPAVWGVHGLLGEAAGGRELLPDAVGGCRRLLLGILSDLSPSSSPNPESGSKAEGKPVSTDHHQPPEDLQSDHIPPLQHPLQRLEDQQQQLQPPLRPQTAVAMEALAKPPSPTPPHCKNAGAPTPLAAATATVGAGVAATAGIPAAGTEPPGTGPPASFYISQSASPWDMDAARQRVGRLVSLLCSTESSGPSQEELWQPLQLPQPPQPMQLPPGRNGAEDVVNLDGAVQEGPEPRANAVGMVAPSGRSMPLGLANEQPPPAQPQQLLRQQPPEQMDARDVVLLPPRAAGEMQSLTGAAANAEFLQQARLPPPSPALLGSPTVSVRSFMIPGFGTQIAADALHQLMMAESAPTGNAETPPGQRLDAAAAVLRGARDNVPTDSAAEYGRGVNLGRELHLLGGACRGGRGGGGGRGRIGGAKAGDFGYSNADYVYEFPADAGDDGDEDYVQTPRRGRG</sequence>
<feature type="compositionally biased region" description="Low complexity" evidence="2">
    <location>
        <begin position="1091"/>
        <end position="1101"/>
    </location>
</feature>
<dbReference type="EMBL" id="BNCP01000008">
    <property type="protein sequence ID" value="GIL76401.1"/>
    <property type="molecule type" value="Genomic_DNA"/>
</dbReference>
<feature type="non-terminal residue" evidence="3">
    <location>
        <position position="1"/>
    </location>
</feature>
<dbReference type="InterPro" id="IPR008984">
    <property type="entry name" value="SMAD_FHA_dom_sf"/>
</dbReference>
<evidence type="ECO:0008006" key="5">
    <source>
        <dbReference type="Google" id="ProtNLM"/>
    </source>
</evidence>
<feature type="compositionally biased region" description="Low complexity" evidence="2">
    <location>
        <begin position="805"/>
        <end position="814"/>
    </location>
</feature>
<dbReference type="Proteomes" id="UP000747110">
    <property type="component" value="Unassembled WGS sequence"/>
</dbReference>
<reference evidence="3" key="1">
    <citation type="journal article" date="2021" name="Proc. Natl. Acad. Sci. U.S.A.">
        <title>Three genomes in the algal genus Volvox reveal the fate of a haploid sex-determining region after a transition to homothallism.</title>
        <authorList>
            <person name="Yamamoto K."/>
            <person name="Hamaji T."/>
            <person name="Kawai-Toyooka H."/>
            <person name="Matsuzaki R."/>
            <person name="Takahashi F."/>
            <person name="Nishimura Y."/>
            <person name="Kawachi M."/>
            <person name="Noguchi H."/>
            <person name="Minakuchi Y."/>
            <person name="Umen J.G."/>
            <person name="Toyoda A."/>
            <person name="Nozaki H."/>
        </authorList>
    </citation>
    <scope>NUCLEOTIDE SEQUENCE</scope>
    <source>
        <strain evidence="3">NIES-3786</strain>
    </source>
</reference>